<dbReference type="KEGG" id="arep:ID810_08475"/>
<keyword evidence="3" id="KW-1185">Reference proteome</keyword>
<name>A0A7T0PVJ9_9ACTO</name>
<sequence>MSPAVVTVLVTCAALIVSVLGGWGVVSLVLRWARVPETPGQRGTTPAGRSAPVLSPPDGAVSPVLRGGTWIGVLERLATTGAILAGHAAPIGVVVAVKGLGRWAALRDNPGSTERFIIGTLASLTWAGACGLLAVVWM</sequence>
<keyword evidence="1" id="KW-1133">Transmembrane helix</keyword>
<feature type="transmembrane region" description="Helical" evidence="1">
    <location>
        <begin position="6"/>
        <end position="30"/>
    </location>
</feature>
<protein>
    <submittedName>
        <fullName evidence="2">Uncharacterized protein</fullName>
    </submittedName>
</protein>
<evidence type="ECO:0000313" key="3">
    <source>
        <dbReference type="Proteomes" id="UP000594637"/>
    </source>
</evidence>
<dbReference type="RefSeq" id="WP_166856698.1">
    <property type="nucleotide sequence ID" value="NZ_CP063989.1"/>
</dbReference>
<proteinExistence type="predicted"/>
<organism evidence="2 3">
    <name type="scientific">Actinomyces respiraculi</name>
    <dbReference type="NCBI Taxonomy" id="2744574"/>
    <lineage>
        <taxon>Bacteria</taxon>
        <taxon>Bacillati</taxon>
        <taxon>Actinomycetota</taxon>
        <taxon>Actinomycetes</taxon>
        <taxon>Actinomycetales</taxon>
        <taxon>Actinomycetaceae</taxon>
        <taxon>Actinomyces</taxon>
    </lineage>
</organism>
<evidence type="ECO:0000313" key="2">
    <source>
        <dbReference type="EMBL" id="QPL04794.1"/>
    </source>
</evidence>
<dbReference type="AlphaFoldDB" id="A0A7T0PVJ9"/>
<accession>A0A7T0PVJ9</accession>
<gene>
    <name evidence="2" type="ORF">ID810_08475</name>
</gene>
<keyword evidence="1" id="KW-0472">Membrane</keyword>
<dbReference type="EMBL" id="CP063989">
    <property type="protein sequence ID" value="QPL04794.1"/>
    <property type="molecule type" value="Genomic_DNA"/>
</dbReference>
<feature type="transmembrane region" description="Helical" evidence="1">
    <location>
        <begin position="116"/>
        <end position="137"/>
    </location>
</feature>
<evidence type="ECO:0000256" key="1">
    <source>
        <dbReference type="SAM" id="Phobius"/>
    </source>
</evidence>
<keyword evidence="1" id="KW-0812">Transmembrane</keyword>
<reference evidence="2 3" key="1">
    <citation type="submission" date="2020-11" db="EMBL/GenBank/DDBJ databases">
        <title>Actinomyces sp. ZJ750.</title>
        <authorList>
            <person name="Zhou J."/>
        </authorList>
    </citation>
    <scope>NUCLEOTIDE SEQUENCE [LARGE SCALE GENOMIC DNA]</scope>
    <source>
        <strain evidence="2 3">ZJ750</strain>
    </source>
</reference>
<dbReference type="Proteomes" id="UP000594637">
    <property type="component" value="Chromosome"/>
</dbReference>